<keyword evidence="1" id="KW-0812">Transmembrane</keyword>
<evidence type="ECO:0000256" key="1">
    <source>
        <dbReference type="SAM" id="Phobius"/>
    </source>
</evidence>
<comment type="caution">
    <text evidence="2">The sequence shown here is derived from an EMBL/GenBank/DDBJ whole genome shotgun (WGS) entry which is preliminary data.</text>
</comment>
<evidence type="ECO:0000313" key="3">
    <source>
        <dbReference type="Proteomes" id="UP000655287"/>
    </source>
</evidence>
<reference evidence="2" key="1">
    <citation type="submission" date="2021-01" db="EMBL/GenBank/DDBJ databases">
        <title>Whole genome shotgun sequence of Sphaerisporangium rufum NBRC 109079.</title>
        <authorList>
            <person name="Komaki H."/>
            <person name="Tamura T."/>
        </authorList>
    </citation>
    <scope>NUCLEOTIDE SEQUENCE</scope>
    <source>
        <strain evidence="2">NBRC 109079</strain>
    </source>
</reference>
<keyword evidence="3" id="KW-1185">Reference proteome</keyword>
<dbReference type="InterPro" id="IPR046151">
    <property type="entry name" value="DUF6153"/>
</dbReference>
<feature type="transmembrane region" description="Helical" evidence="1">
    <location>
        <begin position="87"/>
        <end position="105"/>
    </location>
</feature>
<proteinExistence type="predicted"/>
<dbReference type="Proteomes" id="UP000655287">
    <property type="component" value="Unassembled WGS sequence"/>
</dbReference>
<protein>
    <submittedName>
        <fullName evidence="2">Uncharacterized protein</fullName>
    </submittedName>
</protein>
<dbReference type="EMBL" id="BOOU01000118">
    <property type="protein sequence ID" value="GII81911.1"/>
    <property type="molecule type" value="Genomic_DNA"/>
</dbReference>
<accession>A0A919V294</accession>
<dbReference type="Pfam" id="PF19650">
    <property type="entry name" value="DUF6153"/>
    <property type="match status" value="1"/>
</dbReference>
<dbReference type="AlphaFoldDB" id="A0A919V294"/>
<keyword evidence="1" id="KW-1133">Transmembrane helix</keyword>
<keyword evidence="1" id="KW-0472">Membrane</keyword>
<gene>
    <name evidence="2" type="ORF">Sru01_68930</name>
</gene>
<name>A0A919V294_9ACTN</name>
<sequence>MTRRLAPLSGLLLLAALLCGLIAMHGLQPTTGPLPAASVLAPPAVQAGDRAMPMAGTHGRHGDAPGFPHQEHGGGEVCLTFLPGGPVLPLLLVIAGAGGLLTAPIRPLAQPFPPRGPTARPRGPTRAQLCVIRV</sequence>
<evidence type="ECO:0000313" key="2">
    <source>
        <dbReference type="EMBL" id="GII81911.1"/>
    </source>
</evidence>
<organism evidence="2 3">
    <name type="scientific">Sphaerisporangium rufum</name>
    <dbReference type="NCBI Taxonomy" id="1381558"/>
    <lineage>
        <taxon>Bacteria</taxon>
        <taxon>Bacillati</taxon>
        <taxon>Actinomycetota</taxon>
        <taxon>Actinomycetes</taxon>
        <taxon>Streptosporangiales</taxon>
        <taxon>Streptosporangiaceae</taxon>
        <taxon>Sphaerisporangium</taxon>
    </lineage>
</organism>